<reference evidence="4" key="1">
    <citation type="submission" date="2022-12" db="EMBL/GenBank/DDBJ databases">
        <authorList>
            <person name="Alioto T."/>
            <person name="Alioto T."/>
            <person name="Gomez Garrido J."/>
        </authorList>
    </citation>
    <scope>NUCLEOTIDE SEQUENCE</scope>
</reference>
<evidence type="ECO:0000313" key="5">
    <source>
        <dbReference type="Proteomes" id="UP001178461"/>
    </source>
</evidence>
<gene>
    <name evidence="4" type="ORF">PODLI_1B026379</name>
</gene>
<feature type="transmembrane region" description="Helical" evidence="2">
    <location>
        <begin position="406"/>
        <end position="427"/>
    </location>
</feature>
<keyword evidence="2" id="KW-1133">Transmembrane helix</keyword>
<sequence>MALAARGAVPACLLVLLASLPSWNTQIRPQGEPGPDVNSSINSKNNLKEIIKLLDHRIQVLHQKNLMHEHEPSEKHDRSLTVHLNVVKGSSVKVKATPSSLTTQEIPFPNSYTVLIGYKLHKISPNILVDTPVRPNKVKGAGTEEEITLLPGLKQDNNAGNNAGRSVRATNITVRFLSADNSSRTEIDIYNLKDPREVPEIHVVASNIMNQGIKTDTVVLKGNGLQVVVNSSVDNNAKHIPEKGRRTALILPDHGKTTADGSKRDHPFTVKQETPSTNEKLQSSVMEDILQDLQEHLVRRPSTSDSEEPMLMDNIYSSNELEDPEEAGYSEENHNMMTAPVPEEADFLPFTDEPPLEAISVPNLVTEVANEHMNSAQRYEFFEKYEGIQGKRKAKAADLKDLLKHIIIACVAVTGLILTVIVVVHIYTSLFVKKEQEPDKTNADKKGGPDKNEVTSAEKTRSQQPHYNVGIEGAQNKQPYYNAGVGGTQNQQLEYAVNIVETGSQQLEDSAVGTDNQNNNNLSSPPEMFSSTDCDYIRKPLDLHPVKAMLSPSSPPEDTGLLLPVEPSRHSAHNSLPSYNSSTCKNLKVQPRTFRTNHSSYNSPGNYGKSKDHDYKRLQAKDTACYKTKPIYQRPSRHRPKSTEPKRGHKKVSAKQHSYSSSSWVEDPSSNVSAALDPNKNSKESRLSQDDDSDCACFQHIKGSSSTDSYSN</sequence>
<organism evidence="4 5">
    <name type="scientific">Podarcis lilfordi</name>
    <name type="common">Lilford's wall lizard</name>
    <dbReference type="NCBI Taxonomy" id="74358"/>
    <lineage>
        <taxon>Eukaryota</taxon>
        <taxon>Metazoa</taxon>
        <taxon>Chordata</taxon>
        <taxon>Craniata</taxon>
        <taxon>Vertebrata</taxon>
        <taxon>Euteleostomi</taxon>
        <taxon>Lepidosauria</taxon>
        <taxon>Squamata</taxon>
        <taxon>Bifurcata</taxon>
        <taxon>Unidentata</taxon>
        <taxon>Episquamata</taxon>
        <taxon>Laterata</taxon>
        <taxon>Lacertibaenia</taxon>
        <taxon>Lacertidae</taxon>
        <taxon>Podarcis</taxon>
    </lineage>
</organism>
<dbReference type="EMBL" id="OX395129">
    <property type="protein sequence ID" value="CAI5771934.1"/>
    <property type="molecule type" value="Genomic_DNA"/>
</dbReference>
<feature type="compositionally biased region" description="Basic and acidic residues" evidence="1">
    <location>
        <begin position="680"/>
        <end position="689"/>
    </location>
</feature>
<keyword evidence="2" id="KW-0812">Transmembrane</keyword>
<feature type="compositionally biased region" description="Basic and acidic residues" evidence="1">
    <location>
        <begin position="253"/>
        <end position="268"/>
    </location>
</feature>
<dbReference type="Proteomes" id="UP001178461">
    <property type="component" value="Chromosome 4"/>
</dbReference>
<feature type="region of interest" description="Disordered" evidence="1">
    <location>
        <begin position="624"/>
        <end position="693"/>
    </location>
</feature>
<evidence type="ECO:0000313" key="4">
    <source>
        <dbReference type="EMBL" id="CAI5771934.1"/>
    </source>
</evidence>
<dbReference type="AlphaFoldDB" id="A0AA35K6R4"/>
<evidence type="ECO:0000256" key="3">
    <source>
        <dbReference type="SAM" id="SignalP"/>
    </source>
</evidence>
<feature type="signal peptide" evidence="3">
    <location>
        <begin position="1"/>
        <end position="25"/>
    </location>
</feature>
<accession>A0AA35K6R4</accession>
<proteinExistence type="predicted"/>
<feature type="compositionally biased region" description="Polar residues" evidence="1">
    <location>
        <begin position="655"/>
        <end position="673"/>
    </location>
</feature>
<keyword evidence="2" id="KW-0472">Membrane</keyword>
<feature type="compositionally biased region" description="Polar residues" evidence="1">
    <location>
        <begin position="593"/>
        <end position="605"/>
    </location>
</feature>
<feature type="region of interest" description="Disordered" evidence="1">
    <location>
        <begin position="548"/>
        <end position="612"/>
    </location>
</feature>
<evidence type="ECO:0000256" key="2">
    <source>
        <dbReference type="SAM" id="Phobius"/>
    </source>
</evidence>
<feature type="compositionally biased region" description="Basic and acidic residues" evidence="1">
    <location>
        <begin position="436"/>
        <end position="461"/>
    </location>
</feature>
<keyword evidence="3" id="KW-0732">Signal</keyword>
<feature type="region of interest" description="Disordered" evidence="1">
    <location>
        <begin position="253"/>
        <end position="280"/>
    </location>
</feature>
<feature type="region of interest" description="Disordered" evidence="1">
    <location>
        <begin position="436"/>
        <end position="466"/>
    </location>
</feature>
<protein>
    <submittedName>
        <fullName evidence="4">Uncharacterized protein</fullName>
    </submittedName>
</protein>
<feature type="compositionally biased region" description="Polar residues" evidence="1">
    <location>
        <begin position="573"/>
        <end position="585"/>
    </location>
</feature>
<feature type="chain" id="PRO_5041226547" evidence="3">
    <location>
        <begin position="26"/>
        <end position="712"/>
    </location>
</feature>
<name>A0AA35K6R4_9SAUR</name>
<keyword evidence="5" id="KW-1185">Reference proteome</keyword>
<evidence type="ECO:0000256" key="1">
    <source>
        <dbReference type="SAM" id="MobiDB-lite"/>
    </source>
</evidence>
<feature type="compositionally biased region" description="Polar residues" evidence="1">
    <location>
        <begin position="271"/>
        <end position="280"/>
    </location>
</feature>